<dbReference type="InterPro" id="IPR012337">
    <property type="entry name" value="RNaseH-like_sf"/>
</dbReference>
<proteinExistence type="predicted"/>
<evidence type="ECO:0000259" key="1">
    <source>
        <dbReference type="PROSITE" id="PS50994"/>
    </source>
</evidence>
<accession>A0ABM9MLG6</accession>
<dbReference type="SUPFAM" id="SSF53098">
    <property type="entry name" value="Ribonuclease H-like"/>
    <property type="match status" value="1"/>
</dbReference>
<dbReference type="InterPro" id="IPR051917">
    <property type="entry name" value="Transposase-Integrase"/>
</dbReference>
<name>A0ABM9MLG6_9LACO</name>
<protein>
    <submittedName>
        <fullName evidence="2">IS30 family (Tra8)</fullName>
    </submittedName>
</protein>
<evidence type="ECO:0000313" key="3">
    <source>
        <dbReference type="Proteomes" id="UP001314166"/>
    </source>
</evidence>
<evidence type="ECO:0000313" key="2">
    <source>
        <dbReference type="EMBL" id="CAK1223593.1"/>
    </source>
</evidence>
<dbReference type="InterPro" id="IPR053392">
    <property type="entry name" value="Transposase_IS30-like"/>
</dbReference>
<dbReference type="InterPro" id="IPR001584">
    <property type="entry name" value="Integrase_cat-core"/>
</dbReference>
<keyword evidence="3" id="KW-1185">Reference proteome</keyword>
<dbReference type="NCBIfam" id="NF033563">
    <property type="entry name" value="transpos_IS30"/>
    <property type="match status" value="1"/>
</dbReference>
<organism evidence="2 3">
    <name type="scientific">Fructobacillus evanidus</name>
    <dbReference type="NCBI Taxonomy" id="3064281"/>
    <lineage>
        <taxon>Bacteria</taxon>
        <taxon>Bacillati</taxon>
        <taxon>Bacillota</taxon>
        <taxon>Bacilli</taxon>
        <taxon>Lactobacillales</taxon>
        <taxon>Lactobacillaceae</taxon>
        <taxon>Fructobacillus</taxon>
    </lineage>
</organism>
<dbReference type="EMBL" id="CAUZMB010000001">
    <property type="protein sequence ID" value="CAK1223593.1"/>
    <property type="molecule type" value="Genomic_DNA"/>
</dbReference>
<feature type="domain" description="Integrase catalytic" evidence="1">
    <location>
        <begin position="1"/>
        <end position="108"/>
    </location>
</feature>
<reference evidence="2 3" key="1">
    <citation type="submission" date="2023-10" db="EMBL/GenBank/DDBJ databases">
        <authorList>
            <person name="Botero Cardona J."/>
        </authorList>
    </citation>
    <scope>NUCLEOTIDE SEQUENCE [LARGE SCALE GENOMIC DNA]</scope>
    <source>
        <strain evidence="2 3">R-55214</strain>
    </source>
</reference>
<dbReference type="InterPro" id="IPR036397">
    <property type="entry name" value="RNaseH_sf"/>
</dbReference>
<gene>
    <name evidence="2" type="ORF">R55214_HHFBAMCI_00001</name>
</gene>
<dbReference type="PANTHER" id="PTHR10948:SF23">
    <property type="entry name" value="TRANSPOSASE INSI FOR INSERTION SEQUENCE ELEMENT IS30A-RELATED"/>
    <property type="match status" value="1"/>
</dbReference>
<dbReference type="PANTHER" id="PTHR10948">
    <property type="entry name" value="TRANSPOSASE"/>
    <property type="match status" value="1"/>
</dbReference>
<dbReference type="PROSITE" id="PS50994">
    <property type="entry name" value="INTEGRASE"/>
    <property type="match status" value="1"/>
</dbReference>
<dbReference type="Proteomes" id="UP001314166">
    <property type="component" value="Unassembled WGS sequence"/>
</dbReference>
<dbReference type="Gene3D" id="3.30.420.10">
    <property type="entry name" value="Ribonuclease H-like superfamily/Ribonuclease H"/>
    <property type="match status" value="1"/>
</dbReference>
<sequence length="112" mass="13600">MKLAFKRFMNQFGSTVKSITVDHGKEFSGYRHLQQQYGIQVYFCHAYSPWERATNELFNRKLRYFFPKKSHFRDVSEQRLYEAVELINKRPMKLHHYQTPLEVFTDAFELNL</sequence>
<comment type="caution">
    <text evidence="2">The sequence shown here is derived from an EMBL/GenBank/DDBJ whole genome shotgun (WGS) entry which is preliminary data.</text>
</comment>